<sequence>MNYTIGNNFLNNSTSNYQLTPGIVNRTIPLYNSNAVLSPTPSKPLPTLVAIPLPAGSCTSCNANFAEKLSHSTIRIPIQVSSSSTANNSFRQPVLRRLRRVGENSLLEPALAYLPTPPAFQYVPFQRSGNAIKQKPNETQRFKNIVGLNKWYIRRRQNQLQTMTISKNRFARAQKMLKRLQNHSKMRQWKIEKRLNYEEMESIRESKLEMLRKKGIKAPPKTECPLWNCPRKEYKRRRPFMVYRKYRSVSSLSNLSEKSRSPIIFRRVL</sequence>
<protein>
    <submittedName>
        <fullName evidence="1">Uncharacterized protein</fullName>
    </submittedName>
</protein>
<evidence type="ECO:0000313" key="1">
    <source>
        <dbReference type="EMBL" id="CAL8107280.1"/>
    </source>
</evidence>
<comment type="caution">
    <text evidence="1">The sequence shown here is derived from an EMBL/GenBank/DDBJ whole genome shotgun (WGS) entry which is preliminary data.</text>
</comment>
<gene>
    <name evidence="1" type="ORF">ODALV1_LOCUS12625</name>
</gene>
<dbReference type="Proteomes" id="UP001642540">
    <property type="component" value="Unassembled WGS sequence"/>
</dbReference>
<organism evidence="1 2">
    <name type="scientific">Orchesella dallaii</name>
    <dbReference type="NCBI Taxonomy" id="48710"/>
    <lineage>
        <taxon>Eukaryota</taxon>
        <taxon>Metazoa</taxon>
        <taxon>Ecdysozoa</taxon>
        <taxon>Arthropoda</taxon>
        <taxon>Hexapoda</taxon>
        <taxon>Collembola</taxon>
        <taxon>Entomobryomorpha</taxon>
        <taxon>Entomobryoidea</taxon>
        <taxon>Orchesellidae</taxon>
        <taxon>Orchesellinae</taxon>
        <taxon>Orchesella</taxon>
    </lineage>
</organism>
<name>A0ABP1QLZ5_9HEXA</name>
<evidence type="ECO:0000313" key="2">
    <source>
        <dbReference type="Proteomes" id="UP001642540"/>
    </source>
</evidence>
<accession>A0ABP1QLZ5</accession>
<proteinExistence type="predicted"/>
<reference evidence="1 2" key="1">
    <citation type="submission" date="2024-08" db="EMBL/GenBank/DDBJ databases">
        <authorList>
            <person name="Cucini C."/>
            <person name="Frati F."/>
        </authorList>
    </citation>
    <scope>NUCLEOTIDE SEQUENCE [LARGE SCALE GENOMIC DNA]</scope>
</reference>
<keyword evidence="2" id="KW-1185">Reference proteome</keyword>
<dbReference type="EMBL" id="CAXLJM020000038">
    <property type="protein sequence ID" value="CAL8107280.1"/>
    <property type="molecule type" value="Genomic_DNA"/>
</dbReference>